<dbReference type="RefSeq" id="WP_168883602.1">
    <property type="nucleotide sequence ID" value="NZ_JABAIL010000005.1"/>
</dbReference>
<dbReference type="InterPro" id="IPR003423">
    <property type="entry name" value="OMP_efflux"/>
</dbReference>
<comment type="subcellular location">
    <subcellularLocation>
        <location evidence="1">Cell outer membrane</location>
    </subcellularLocation>
</comment>
<evidence type="ECO:0000256" key="2">
    <source>
        <dbReference type="ARBA" id="ARBA00007613"/>
    </source>
</evidence>
<dbReference type="SUPFAM" id="SSF56954">
    <property type="entry name" value="Outer membrane efflux proteins (OEP)"/>
    <property type="match status" value="1"/>
</dbReference>
<protein>
    <submittedName>
        <fullName evidence="9">TolC family protein</fullName>
    </submittedName>
</protein>
<dbReference type="EMBL" id="JABAIL010000005">
    <property type="protein sequence ID" value="NLR92886.1"/>
    <property type="molecule type" value="Genomic_DNA"/>
</dbReference>
<dbReference type="Pfam" id="PF02321">
    <property type="entry name" value="OEP"/>
    <property type="match status" value="2"/>
</dbReference>
<evidence type="ECO:0000256" key="6">
    <source>
        <dbReference type="ARBA" id="ARBA00023136"/>
    </source>
</evidence>
<comment type="caution">
    <text evidence="9">The sequence shown here is derived from an EMBL/GenBank/DDBJ whole genome shotgun (WGS) entry which is preliminary data.</text>
</comment>
<name>A0A7X8SMC9_9BACT</name>
<keyword evidence="5" id="KW-0812">Transmembrane</keyword>
<accession>A0A7X8SMC9</accession>
<dbReference type="AlphaFoldDB" id="A0A7X8SMC9"/>
<keyword evidence="8" id="KW-0732">Signal</keyword>
<dbReference type="GO" id="GO:0009279">
    <property type="term" value="C:cell outer membrane"/>
    <property type="evidence" value="ECO:0007669"/>
    <property type="project" value="UniProtKB-SubCell"/>
</dbReference>
<dbReference type="PANTHER" id="PTHR30026">
    <property type="entry name" value="OUTER MEMBRANE PROTEIN TOLC"/>
    <property type="match status" value="1"/>
</dbReference>
<dbReference type="Proteomes" id="UP000585050">
    <property type="component" value="Unassembled WGS sequence"/>
</dbReference>
<comment type="similarity">
    <text evidence="2">Belongs to the outer membrane factor (OMF) (TC 1.B.17) family.</text>
</comment>
<evidence type="ECO:0000313" key="10">
    <source>
        <dbReference type="Proteomes" id="UP000585050"/>
    </source>
</evidence>
<proteinExistence type="inferred from homology"/>
<evidence type="ECO:0000256" key="7">
    <source>
        <dbReference type="ARBA" id="ARBA00023237"/>
    </source>
</evidence>
<sequence length="443" mass="50551">MKKISIILLVSLCSFQILAQKNTLSLQEAINKALQNNFEIQIIYQDVLDAQQQNTWGNSGKLPQVNISNRNRASSQINQPASPFSLEGQNDNIQLDASIDLQWILFNGQKVSLQKKQFDQQEHLTSLQYQLVIENKIEEVIFQYYKILLEKEKLDVLRKVHRNAGLRISRIEKGVTLGENSRFELSREKTTYFTDSIHLVNQKLTVENDLRELNFLLGEQEVNTIFILTDSLEVPTLMLSPTTIIDNMMEQNSQLGISQSLLQQSKIDIDITRTNKQPIVAFESGYQGNLNWLKADYPTLEGDIVSQTNNGHLYGAFAGVNVSVPIFNGGQNDRKLQSSKIQYHKAHLELENKKLSLKKEAYQLFANYLYNQEKAKIGLLGQKSAEENLQLSQEQLDIGSISAFDFRQVQNSYLNASLNYFNAQYDLILSQVRLLKISGEILK</sequence>
<keyword evidence="4" id="KW-1134">Transmembrane beta strand</keyword>
<keyword evidence="3" id="KW-0813">Transport</keyword>
<reference evidence="9 10" key="1">
    <citation type="submission" date="2020-04" db="EMBL/GenBank/DDBJ databases">
        <title>Flammeovirga sp. SR4, a novel species isolated from seawater.</title>
        <authorList>
            <person name="Wang X."/>
        </authorList>
    </citation>
    <scope>NUCLEOTIDE SEQUENCE [LARGE SCALE GENOMIC DNA]</scope>
    <source>
        <strain evidence="9 10">SR4</strain>
    </source>
</reference>
<feature type="signal peptide" evidence="8">
    <location>
        <begin position="1"/>
        <end position="19"/>
    </location>
</feature>
<evidence type="ECO:0000313" key="9">
    <source>
        <dbReference type="EMBL" id="NLR92886.1"/>
    </source>
</evidence>
<keyword evidence="7" id="KW-0998">Cell outer membrane</keyword>
<organism evidence="9 10">
    <name type="scientific">Flammeovirga agarivorans</name>
    <dbReference type="NCBI Taxonomy" id="2726742"/>
    <lineage>
        <taxon>Bacteria</taxon>
        <taxon>Pseudomonadati</taxon>
        <taxon>Bacteroidota</taxon>
        <taxon>Cytophagia</taxon>
        <taxon>Cytophagales</taxon>
        <taxon>Flammeovirgaceae</taxon>
        <taxon>Flammeovirga</taxon>
    </lineage>
</organism>
<dbReference type="Gene3D" id="1.20.1600.10">
    <property type="entry name" value="Outer membrane efflux proteins (OEP)"/>
    <property type="match status" value="1"/>
</dbReference>
<gene>
    <name evidence="9" type="ORF">HGP29_16860</name>
</gene>
<evidence type="ECO:0000256" key="1">
    <source>
        <dbReference type="ARBA" id="ARBA00004442"/>
    </source>
</evidence>
<evidence type="ECO:0000256" key="3">
    <source>
        <dbReference type="ARBA" id="ARBA00022448"/>
    </source>
</evidence>
<keyword evidence="6" id="KW-0472">Membrane</keyword>
<evidence type="ECO:0000256" key="5">
    <source>
        <dbReference type="ARBA" id="ARBA00022692"/>
    </source>
</evidence>
<dbReference type="PANTHER" id="PTHR30026:SF20">
    <property type="entry name" value="OUTER MEMBRANE PROTEIN TOLC"/>
    <property type="match status" value="1"/>
</dbReference>
<dbReference type="GO" id="GO:0015562">
    <property type="term" value="F:efflux transmembrane transporter activity"/>
    <property type="evidence" value="ECO:0007669"/>
    <property type="project" value="InterPro"/>
</dbReference>
<keyword evidence="10" id="KW-1185">Reference proteome</keyword>
<feature type="chain" id="PRO_5030570316" evidence="8">
    <location>
        <begin position="20"/>
        <end position="443"/>
    </location>
</feature>
<evidence type="ECO:0000256" key="4">
    <source>
        <dbReference type="ARBA" id="ARBA00022452"/>
    </source>
</evidence>
<evidence type="ECO:0000256" key="8">
    <source>
        <dbReference type="SAM" id="SignalP"/>
    </source>
</evidence>
<dbReference type="GO" id="GO:1990281">
    <property type="term" value="C:efflux pump complex"/>
    <property type="evidence" value="ECO:0007669"/>
    <property type="project" value="TreeGrafter"/>
</dbReference>
<dbReference type="InterPro" id="IPR051906">
    <property type="entry name" value="TolC-like"/>
</dbReference>
<dbReference type="GO" id="GO:0015288">
    <property type="term" value="F:porin activity"/>
    <property type="evidence" value="ECO:0007669"/>
    <property type="project" value="TreeGrafter"/>
</dbReference>